<reference evidence="2" key="1">
    <citation type="journal article" date="2012" name="Mol. Plant Microbe Interact.">
        <title>A highly conserved effector in Fusarium oxysporum is required for full virulence on Arabidopsis.</title>
        <authorList>
            <person name="Thatcher L.F."/>
            <person name="Gardiner D.M."/>
            <person name="Kazan K."/>
            <person name="Manners J."/>
        </authorList>
    </citation>
    <scope>NUCLEOTIDE SEQUENCE [LARGE SCALE GENOMIC DNA]</scope>
    <source>
        <strain evidence="2">Fo5176</strain>
    </source>
</reference>
<feature type="transmembrane region" description="Helical" evidence="1">
    <location>
        <begin position="59"/>
        <end position="82"/>
    </location>
</feature>
<organism evidence="2">
    <name type="scientific">Fusarium oxysporum (strain Fo5176)</name>
    <name type="common">Fusarium vascular wilt</name>
    <dbReference type="NCBI Taxonomy" id="660025"/>
    <lineage>
        <taxon>Eukaryota</taxon>
        <taxon>Fungi</taxon>
        <taxon>Dikarya</taxon>
        <taxon>Ascomycota</taxon>
        <taxon>Pezizomycotina</taxon>
        <taxon>Sordariomycetes</taxon>
        <taxon>Hypocreomycetidae</taxon>
        <taxon>Hypocreales</taxon>
        <taxon>Nectriaceae</taxon>
        <taxon>Fusarium</taxon>
        <taxon>Fusarium oxysporum species complex</taxon>
    </lineage>
</organism>
<protein>
    <submittedName>
        <fullName evidence="2">Uncharacterized protein</fullName>
    </submittedName>
</protein>
<comment type="caution">
    <text evidence="2">The sequence shown here is derived from an EMBL/GenBank/DDBJ whole genome shotgun (WGS) entry which is preliminary data.</text>
</comment>
<keyword evidence="1" id="KW-1133">Transmembrane helix</keyword>
<dbReference type="OrthoDB" id="3205825at2759"/>
<dbReference type="AlphaFoldDB" id="F9GEN9"/>
<dbReference type="STRING" id="660025.F9GEN9"/>
<evidence type="ECO:0000256" key="1">
    <source>
        <dbReference type="SAM" id="Phobius"/>
    </source>
</evidence>
<proteinExistence type="predicted"/>
<feature type="transmembrane region" description="Helical" evidence="1">
    <location>
        <begin position="20"/>
        <end position="38"/>
    </location>
</feature>
<sequence length="95" mass="11229">MITLLSPHYVLQEVTEDDIVVASLAWGFTIGFGWLTTWTAMKQTKHIYKRHRLSIFRNAYVWMIWLEILVCLIFSIICWAQFPFTDFEALTLQCP</sequence>
<keyword evidence="1" id="KW-0812">Transmembrane</keyword>
<evidence type="ECO:0000313" key="2">
    <source>
        <dbReference type="EMBL" id="EGU72366.1"/>
    </source>
</evidence>
<name>F9GEN9_FUSOF</name>
<keyword evidence="1" id="KW-0472">Membrane</keyword>
<dbReference type="EMBL" id="AFQF01006474">
    <property type="protein sequence ID" value="EGU72366.1"/>
    <property type="molecule type" value="Genomic_DNA"/>
</dbReference>
<gene>
    <name evidence="2" type="ORF">FOXB_17123</name>
</gene>
<accession>F9GEN9</accession>